<keyword evidence="2" id="KW-1185">Reference proteome</keyword>
<evidence type="ECO:0000313" key="2">
    <source>
        <dbReference type="Proteomes" id="UP000546324"/>
    </source>
</evidence>
<dbReference type="Proteomes" id="UP000546324">
    <property type="component" value="Unassembled WGS sequence"/>
</dbReference>
<dbReference type="RefSeq" id="WP_221493451.1">
    <property type="nucleotide sequence ID" value="NZ_JACHMQ010000001.1"/>
</dbReference>
<dbReference type="AlphaFoldDB" id="A0A7X0G6U3"/>
<evidence type="ECO:0008006" key="3">
    <source>
        <dbReference type="Google" id="ProtNLM"/>
    </source>
</evidence>
<sequence>MEPTSGHKAPGVTSIISMLPKPFLQYWSARKTAEAAADNLDVVNALAERDRDALVDFLKAAPTRYTKSRQNLGTAAHDMFERQIRGEDVRRVGPDLAPYKRHFAEFLDRVQPELISAEDVMWSDAHDYAGSSDVIMRITDPETGLPEIVIGDWKTSKDTYPDVSLQLTAYKNADRIISADGSSRPMPAIQAGAVLHVTDERWALKPVEVSDRVFGVFLALRQVFDWDRQMSKEVIGKAIESGGRLESGTERRAK</sequence>
<reference evidence="1 2" key="1">
    <citation type="submission" date="2020-08" db="EMBL/GenBank/DDBJ databases">
        <title>Sequencing the genomes of 1000 actinobacteria strains.</title>
        <authorList>
            <person name="Klenk H.-P."/>
        </authorList>
    </citation>
    <scope>NUCLEOTIDE SEQUENCE [LARGE SCALE GENOMIC DNA]</scope>
    <source>
        <strain evidence="1 2">DSM 43675</strain>
    </source>
</reference>
<proteinExistence type="predicted"/>
<dbReference type="EMBL" id="JACHMQ010000001">
    <property type="protein sequence ID" value="MBB6400527.1"/>
    <property type="molecule type" value="Genomic_DNA"/>
</dbReference>
<organism evidence="1 2">
    <name type="scientific">Actinomadura coerulea</name>
    <dbReference type="NCBI Taxonomy" id="46159"/>
    <lineage>
        <taxon>Bacteria</taxon>
        <taxon>Bacillati</taxon>
        <taxon>Actinomycetota</taxon>
        <taxon>Actinomycetes</taxon>
        <taxon>Streptosporangiales</taxon>
        <taxon>Thermomonosporaceae</taxon>
        <taxon>Actinomadura</taxon>
    </lineage>
</organism>
<protein>
    <recommendedName>
        <fullName evidence="3">PD-(D/E)XK endonuclease-like domain-containing protein</fullName>
    </recommendedName>
</protein>
<gene>
    <name evidence="1" type="ORF">BKA00_007441</name>
</gene>
<evidence type="ECO:0000313" key="1">
    <source>
        <dbReference type="EMBL" id="MBB6400527.1"/>
    </source>
</evidence>
<accession>A0A7X0G6U3</accession>
<name>A0A7X0G6U3_9ACTN</name>
<comment type="caution">
    <text evidence="1">The sequence shown here is derived from an EMBL/GenBank/DDBJ whole genome shotgun (WGS) entry which is preliminary data.</text>
</comment>